<accession>A0ABN7UV59</accession>
<evidence type="ECO:0000313" key="2">
    <source>
        <dbReference type="EMBL" id="CAG8667580.1"/>
    </source>
</evidence>
<gene>
    <name evidence="2" type="ORF">GMARGA_LOCUS10235</name>
</gene>
<proteinExistence type="predicted"/>
<organism evidence="2 3">
    <name type="scientific">Gigaspora margarita</name>
    <dbReference type="NCBI Taxonomy" id="4874"/>
    <lineage>
        <taxon>Eukaryota</taxon>
        <taxon>Fungi</taxon>
        <taxon>Fungi incertae sedis</taxon>
        <taxon>Mucoromycota</taxon>
        <taxon>Glomeromycotina</taxon>
        <taxon>Glomeromycetes</taxon>
        <taxon>Diversisporales</taxon>
        <taxon>Gigasporaceae</taxon>
        <taxon>Gigaspora</taxon>
    </lineage>
</organism>
<keyword evidence="3" id="KW-1185">Reference proteome</keyword>
<dbReference type="EMBL" id="CAJVQB010005679">
    <property type="protein sequence ID" value="CAG8667580.1"/>
    <property type="molecule type" value="Genomic_DNA"/>
</dbReference>
<reference evidence="2 3" key="1">
    <citation type="submission" date="2021-06" db="EMBL/GenBank/DDBJ databases">
        <authorList>
            <person name="Kallberg Y."/>
            <person name="Tangrot J."/>
            <person name="Rosling A."/>
        </authorList>
    </citation>
    <scope>NUCLEOTIDE SEQUENCE [LARGE SCALE GENOMIC DNA]</scope>
    <source>
        <strain evidence="2 3">120-4 pot B 10/14</strain>
    </source>
</reference>
<evidence type="ECO:0000256" key="1">
    <source>
        <dbReference type="SAM" id="MobiDB-lite"/>
    </source>
</evidence>
<dbReference type="Proteomes" id="UP000789901">
    <property type="component" value="Unassembled WGS sequence"/>
</dbReference>
<feature type="region of interest" description="Disordered" evidence="1">
    <location>
        <begin position="212"/>
        <end position="237"/>
    </location>
</feature>
<feature type="non-terminal residue" evidence="2">
    <location>
        <position position="1"/>
    </location>
</feature>
<comment type="caution">
    <text evidence="2">The sequence shown here is derived from an EMBL/GenBank/DDBJ whole genome shotgun (WGS) entry which is preliminary data.</text>
</comment>
<feature type="region of interest" description="Disordered" evidence="1">
    <location>
        <begin position="251"/>
        <end position="272"/>
    </location>
</feature>
<feature type="compositionally biased region" description="Basic and acidic residues" evidence="1">
    <location>
        <begin position="222"/>
        <end position="237"/>
    </location>
</feature>
<evidence type="ECO:0000313" key="3">
    <source>
        <dbReference type="Proteomes" id="UP000789901"/>
    </source>
</evidence>
<sequence>TFTNSEPNNMELSIQNIENKLVNNMPNKPVTNQKFYQTHGKKNLQKLHKRLCDLNNKIAQNLTLEDLKLITEDLKLKLQEDNASFRKMTQATIVQGIEENKEGACPLTDNKNTSKQSWAEMMDNDLDNLKDITNATNLWITLSTNETYTEHISTKSDIAHNNSEKTPVGLEGLPDDCFLENISNMEIENAHKPNLYPDHKHENMQTDAALHETQAESNESATNKENKEMEVEPSDSLKDTTEEITYKEKVKTPIFAGTSPDEEMVTKSSNSLRDELANKENLPPVAAKANTSVGDMQANMLSQW</sequence>
<name>A0ABN7UV59_GIGMA</name>
<protein>
    <submittedName>
        <fullName evidence="2">10831_t:CDS:1</fullName>
    </submittedName>
</protein>